<organism evidence="1 2">
    <name type="scientific">Microlunatus soli</name>
    <dbReference type="NCBI Taxonomy" id="630515"/>
    <lineage>
        <taxon>Bacteria</taxon>
        <taxon>Bacillati</taxon>
        <taxon>Actinomycetota</taxon>
        <taxon>Actinomycetes</taxon>
        <taxon>Propionibacteriales</taxon>
        <taxon>Propionibacteriaceae</taxon>
        <taxon>Microlunatus</taxon>
    </lineage>
</organism>
<proteinExistence type="predicted"/>
<dbReference type="SUPFAM" id="SSF47413">
    <property type="entry name" value="lambda repressor-like DNA-binding domains"/>
    <property type="match status" value="1"/>
</dbReference>
<accession>A0A1H1P0V2</accession>
<dbReference type="CDD" id="cd00093">
    <property type="entry name" value="HTH_XRE"/>
    <property type="match status" value="1"/>
</dbReference>
<reference evidence="1 2" key="1">
    <citation type="submission" date="2016-10" db="EMBL/GenBank/DDBJ databases">
        <authorList>
            <person name="de Groot N.N."/>
        </authorList>
    </citation>
    <scope>NUCLEOTIDE SEQUENCE [LARGE SCALE GENOMIC DNA]</scope>
    <source>
        <strain evidence="1 2">DSM 21800</strain>
    </source>
</reference>
<gene>
    <name evidence="1" type="ORF">SAMN04489812_0722</name>
</gene>
<dbReference type="Proteomes" id="UP000199103">
    <property type="component" value="Chromosome I"/>
</dbReference>
<dbReference type="GO" id="GO:0003677">
    <property type="term" value="F:DNA binding"/>
    <property type="evidence" value="ECO:0007669"/>
    <property type="project" value="InterPro"/>
</dbReference>
<evidence type="ECO:0008006" key="3">
    <source>
        <dbReference type="Google" id="ProtNLM"/>
    </source>
</evidence>
<evidence type="ECO:0000313" key="1">
    <source>
        <dbReference type="EMBL" id="SDS04861.1"/>
    </source>
</evidence>
<keyword evidence="2" id="KW-1185">Reference proteome</keyword>
<dbReference type="AlphaFoldDB" id="A0A1H1P0V2"/>
<name>A0A1H1P0V2_9ACTN</name>
<dbReference type="STRING" id="630515.SAMN04489812_0722"/>
<protein>
    <recommendedName>
        <fullName evidence="3">DNA-binding protein</fullName>
    </recommendedName>
</protein>
<dbReference type="RefSeq" id="WP_091519992.1">
    <property type="nucleotide sequence ID" value="NZ_LT629772.1"/>
</dbReference>
<sequence>MGGSDDEVPRNRRAQTEVYGEPLNDLLVRCAGALGLTQGRLANLLGVSAPMLSQLINGHRVKLGNPAAALRLQHMRDLLIDVETGRTAVPEALDQLERNRTADVFTMTTQQDVGGVVREIQEVFRATASAPEFLAAADRLALDHPQIAELLRAYGASRTADAVQHYRRSRSVGR</sequence>
<dbReference type="InterPro" id="IPR001387">
    <property type="entry name" value="Cro/C1-type_HTH"/>
</dbReference>
<evidence type="ECO:0000313" key="2">
    <source>
        <dbReference type="Proteomes" id="UP000199103"/>
    </source>
</evidence>
<dbReference type="OrthoDB" id="3680625at2"/>
<dbReference type="InterPro" id="IPR010982">
    <property type="entry name" value="Lambda_DNA-bd_dom_sf"/>
</dbReference>
<dbReference type="EMBL" id="LT629772">
    <property type="protein sequence ID" value="SDS04861.1"/>
    <property type="molecule type" value="Genomic_DNA"/>
</dbReference>